<evidence type="ECO:0000313" key="2">
    <source>
        <dbReference type="Proteomes" id="UP000828390"/>
    </source>
</evidence>
<organism evidence="1 2">
    <name type="scientific">Dreissena polymorpha</name>
    <name type="common">Zebra mussel</name>
    <name type="synonym">Mytilus polymorpha</name>
    <dbReference type="NCBI Taxonomy" id="45954"/>
    <lineage>
        <taxon>Eukaryota</taxon>
        <taxon>Metazoa</taxon>
        <taxon>Spiralia</taxon>
        <taxon>Lophotrochozoa</taxon>
        <taxon>Mollusca</taxon>
        <taxon>Bivalvia</taxon>
        <taxon>Autobranchia</taxon>
        <taxon>Heteroconchia</taxon>
        <taxon>Euheterodonta</taxon>
        <taxon>Imparidentia</taxon>
        <taxon>Neoheterodontei</taxon>
        <taxon>Myida</taxon>
        <taxon>Dreissenoidea</taxon>
        <taxon>Dreissenidae</taxon>
        <taxon>Dreissena</taxon>
    </lineage>
</organism>
<reference evidence="1" key="2">
    <citation type="submission" date="2020-11" db="EMBL/GenBank/DDBJ databases">
        <authorList>
            <person name="McCartney M.A."/>
            <person name="Auch B."/>
            <person name="Kono T."/>
            <person name="Mallez S."/>
            <person name="Becker A."/>
            <person name="Gohl D.M."/>
            <person name="Silverstein K.A.T."/>
            <person name="Koren S."/>
            <person name="Bechman K.B."/>
            <person name="Herman A."/>
            <person name="Abrahante J.E."/>
            <person name="Garbe J."/>
        </authorList>
    </citation>
    <scope>NUCLEOTIDE SEQUENCE</scope>
    <source>
        <strain evidence="1">Duluth1</strain>
        <tissue evidence="1">Whole animal</tissue>
    </source>
</reference>
<gene>
    <name evidence="1" type="ORF">DPMN_187343</name>
</gene>
<reference evidence="1" key="1">
    <citation type="journal article" date="2019" name="bioRxiv">
        <title>The Genome of the Zebra Mussel, Dreissena polymorpha: A Resource for Invasive Species Research.</title>
        <authorList>
            <person name="McCartney M.A."/>
            <person name="Auch B."/>
            <person name="Kono T."/>
            <person name="Mallez S."/>
            <person name="Zhang Y."/>
            <person name="Obille A."/>
            <person name="Becker A."/>
            <person name="Abrahante J.E."/>
            <person name="Garbe J."/>
            <person name="Badalamenti J.P."/>
            <person name="Herman A."/>
            <person name="Mangelson H."/>
            <person name="Liachko I."/>
            <person name="Sullivan S."/>
            <person name="Sone E.D."/>
            <person name="Koren S."/>
            <person name="Silverstein K.A.T."/>
            <person name="Beckman K.B."/>
            <person name="Gohl D.M."/>
        </authorList>
    </citation>
    <scope>NUCLEOTIDE SEQUENCE</scope>
    <source>
        <strain evidence="1">Duluth1</strain>
        <tissue evidence="1">Whole animal</tissue>
    </source>
</reference>
<protein>
    <submittedName>
        <fullName evidence="1">Uncharacterized protein</fullName>
    </submittedName>
</protein>
<sequence length="69" mass="7898">MYCIKHLVLPQFKLCKHMNSDRRIGGRNTEFYISDNVSDELVLEGIQRLNLKRSCLKGAVYPGPVLATF</sequence>
<comment type="caution">
    <text evidence="1">The sequence shown here is derived from an EMBL/GenBank/DDBJ whole genome shotgun (WGS) entry which is preliminary data.</text>
</comment>
<accession>A0A9D4DN53</accession>
<proteinExistence type="predicted"/>
<dbReference type="EMBL" id="JAIWYP010000010">
    <property type="protein sequence ID" value="KAH3752717.1"/>
    <property type="molecule type" value="Genomic_DNA"/>
</dbReference>
<dbReference type="AlphaFoldDB" id="A0A9D4DN53"/>
<dbReference type="Proteomes" id="UP000828390">
    <property type="component" value="Unassembled WGS sequence"/>
</dbReference>
<name>A0A9D4DN53_DREPO</name>
<evidence type="ECO:0000313" key="1">
    <source>
        <dbReference type="EMBL" id="KAH3752717.1"/>
    </source>
</evidence>
<keyword evidence="2" id="KW-1185">Reference proteome</keyword>